<feature type="transmembrane region" description="Helical" evidence="7">
    <location>
        <begin position="193"/>
        <end position="216"/>
    </location>
</feature>
<comment type="subcellular location">
    <subcellularLocation>
        <location evidence="1">Cell membrane</location>
        <topology evidence="1">Multi-pass membrane protein</topology>
    </subcellularLocation>
    <subcellularLocation>
        <location evidence="6">Membrane</location>
        <topology evidence="6">Multi-pass membrane protein</topology>
    </subcellularLocation>
</comment>
<protein>
    <submittedName>
        <fullName evidence="9">MotA/TolQ/ExbB proton channel family protein</fullName>
    </submittedName>
</protein>
<keyword evidence="3 7" id="KW-0812">Transmembrane</keyword>
<sequence length="296" mass="32576">MESMPQQFNRSDQSVSPALPRPLSVLRADPERLLGVRAGSGTAVNSGFAGLVAIVLTTFFFYGVYLFPEGPFRSMLLERGPTQYIAVFLGLWCAVILVFKKRKLSIQRRALRHAVIPENHEFVLTTTSADQVIRAIYAIADDPQRFLVYNRILIALTSLKNLGRASDVDDILRSIGERDESTHQTSFATLGGFLWAIPVLGFIGTVLGLASAIGNFSSLLDNQTDVSGIVGSLKEVTGGLSTAFETTLLALVIALVLQLWITSQKKAEEVFLDDCQDYGLRQIVSRIKVQREQEPN</sequence>
<reference evidence="9 10" key="1">
    <citation type="submission" date="2019-02" db="EMBL/GenBank/DDBJ databases">
        <title>Deep-cultivation of Planctomycetes and their phenomic and genomic characterization uncovers novel biology.</title>
        <authorList>
            <person name="Wiegand S."/>
            <person name="Jogler M."/>
            <person name="Boedeker C."/>
            <person name="Pinto D."/>
            <person name="Vollmers J."/>
            <person name="Rivas-Marin E."/>
            <person name="Kohn T."/>
            <person name="Peeters S.H."/>
            <person name="Heuer A."/>
            <person name="Rast P."/>
            <person name="Oberbeckmann S."/>
            <person name="Bunk B."/>
            <person name="Jeske O."/>
            <person name="Meyerdierks A."/>
            <person name="Storesund J.E."/>
            <person name="Kallscheuer N."/>
            <person name="Luecker S."/>
            <person name="Lage O.M."/>
            <person name="Pohl T."/>
            <person name="Merkel B.J."/>
            <person name="Hornburger P."/>
            <person name="Mueller R.-W."/>
            <person name="Bruemmer F."/>
            <person name="Labrenz M."/>
            <person name="Spormann A.M."/>
            <person name="Op den Camp H."/>
            <person name="Overmann J."/>
            <person name="Amann R."/>
            <person name="Jetten M.S.M."/>
            <person name="Mascher T."/>
            <person name="Medema M.H."/>
            <person name="Devos D.P."/>
            <person name="Kaster A.-K."/>
            <person name="Ovreas L."/>
            <person name="Rohde M."/>
            <person name="Galperin M.Y."/>
            <person name="Jogler C."/>
        </authorList>
    </citation>
    <scope>NUCLEOTIDE SEQUENCE [LARGE SCALE GENOMIC DNA]</scope>
    <source>
        <strain evidence="9 10">SV_7m_r</strain>
    </source>
</reference>
<organism evidence="9 10">
    <name type="scientific">Stieleria bergensis</name>
    <dbReference type="NCBI Taxonomy" id="2528025"/>
    <lineage>
        <taxon>Bacteria</taxon>
        <taxon>Pseudomonadati</taxon>
        <taxon>Planctomycetota</taxon>
        <taxon>Planctomycetia</taxon>
        <taxon>Pirellulales</taxon>
        <taxon>Pirellulaceae</taxon>
        <taxon>Stieleria</taxon>
    </lineage>
</organism>
<evidence type="ECO:0000256" key="3">
    <source>
        <dbReference type="ARBA" id="ARBA00022692"/>
    </source>
</evidence>
<dbReference type="InterPro" id="IPR002898">
    <property type="entry name" value="MotA_ExbB_proton_chnl"/>
</dbReference>
<evidence type="ECO:0000256" key="6">
    <source>
        <dbReference type="RuleBase" id="RU004057"/>
    </source>
</evidence>
<dbReference type="OrthoDB" id="5290956at2"/>
<dbReference type="EMBL" id="CP036272">
    <property type="protein sequence ID" value="QDT59388.1"/>
    <property type="molecule type" value="Genomic_DNA"/>
</dbReference>
<keyword evidence="4 7" id="KW-1133">Transmembrane helix</keyword>
<feature type="transmembrane region" description="Helical" evidence="7">
    <location>
        <begin position="236"/>
        <end position="257"/>
    </location>
</feature>
<keyword evidence="2" id="KW-1003">Cell membrane</keyword>
<evidence type="ECO:0000313" key="9">
    <source>
        <dbReference type="EMBL" id="QDT59388.1"/>
    </source>
</evidence>
<dbReference type="Proteomes" id="UP000315003">
    <property type="component" value="Chromosome"/>
</dbReference>
<dbReference type="PANTHER" id="PTHR30625">
    <property type="entry name" value="PROTEIN TOLQ"/>
    <property type="match status" value="1"/>
</dbReference>
<keyword evidence="10" id="KW-1185">Reference proteome</keyword>
<name>A0A517STD3_9BACT</name>
<accession>A0A517STD3</accession>
<keyword evidence="6" id="KW-0653">Protein transport</keyword>
<evidence type="ECO:0000259" key="8">
    <source>
        <dbReference type="Pfam" id="PF01618"/>
    </source>
</evidence>
<proteinExistence type="inferred from homology"/>
<dbReference type="PANTHER" id="PTHR30625:SF11">
    <property type="entry name" value="MOTA_TOLQ_EXBB PROTON CHANNEL DOMAIN-CONTAINING PROTEIN"/>
    <property type="match status" value="1"/>
</dbReference>
<evidence type="ECO:0000256" key="7">
    <source>
        <dbReference type="SAM" id="Phobius"/>
    </source>
</evidence>
<gene>
    <name evidence="9" type="ORF">SV7mr_18950</name>
</gene>
<keyword evidence="5 7" id="KW-0472">Membrane</keyword>
<evidence type="ECO:0000256" key="4">
    <source>
        <dbReference type="ARBA" id="ARBA00022989"/>
    </source>
</evidence>
<evidence type="ECO:0000256" key="5">
    <source>
        <dbReference type="ARBA" id="ARBA00023136"/>
    </source>
</evidence>
<feature type="transmembrane region" description="Helical" evidence="7">
    <location>
        <begin position="42"/>
        <end position="62"/>
    </location>
</feature>
<dbReference type="AlphaFoldDB" id="A0A517STD3"/>
<keyword evidence="6" id="KW-0813">Transport</keyword>
<dbReference type="GO" id="GO:0005886">
    <property type="term" value="C:plasma membrane"/>
    <property type="evidence" value="ECO:0007669"/>
    <property type="project" value="UniProtKB-SubCell"/>
</dbReference>
<dbReference type="InterPro" id="IPR050790">
    <property type="entry name" value="ExbB/TolQ_transport"/>
</dbReference>
<feature type="domain" description="MotA/TolQ/ExbB proton channel" evidence="8">
    <location>
        <begin position="162"/>
        <end position="260"/>
    </location>
</feature>
<evidence type="ECO:0000313" key="10">
    <source>
        <dbReference type="Proteomes" id="UP000315003"/>
    </source>
</evidence>
<dbReference type="Pfam" id="PF01618">
    <property type="entry name" value="MotA_ExbB"/>
    <property type="match status" value="1"/>
</dbReference>
<evidence type="ECO:0000256" key="2">
    <source>
        <dbReference type="ARBA" id="ARBA00022475"/>
    </source>
</evidence>
<dbReference type="GO" id="GO:0017038">
    <property type="term" value="P:protein import"/>
    <property type="evidence" value="ECO:0007669"/>
    <property type="project" value="TreeGrafter"/>
</dbReference>
<evidence type="ECO:0000256" key="1">
    <source>
        <dbReference type="ARBA" id="ARBA00004651"/>
    </source>
</evidence>
<feature type="transmembrane region" description="Helical" evidence="7">
    <location>
        <begin position="82"/>
        <end position="99"/>
    </location>
</feature>
<comment type="similarity">
    <text evidence="6">Belongs to the exbB/tolQ family.</text>
</comment>